<accession>A0ABR6VNF1</accession>
<evidence type="ECO:0000313" key="1">
    <source>
        <dbReference type="EMBL" id="MBC3538613.1"/>
    </source>
</evidence>
<gene>
    <name evidence="1" type="ORF">H7U12_02910</name>
</gene>
<reference evidence="1 2" key="1">
    <citation type="journal article" date="2019" name="Int. J. Syst. Evol. Microbiol.">
        <title>Rufibacter sediminis sp. nov., isolated from freshwater lake sediment.</title>
        <authorList>
            <person name="Qu J.H."/>
            <person name="Zhang L.J."/>
            <person name="Fu Y.H."/>
            <person name="Li H.F."/>
        </authorList>
    </citation>
    <scope>NUCLEOTIDE SEQUENCE [LARGE SCALE GENOMIC DNA]</scope>
    <source>
        <strain evidence="1 2">H-1</strain>
    </source>
</reference>
<keyword evidence="2" id="KW-1185">Reference proteome</keyword>
<sequence length="139" mass="16572">MKTNFEIEENYAVQFKNRHIDLHNNFDFIELADNAEKNEITLKFTKTKGEWVQEGEFSRLIFLLKNVNYRYFEEGDDSEFPEDAKRLGEITFFPSNLREVNDSFTLQKNPEENDDLMFLFENGRVVRVNCEEAELIVEE</sequence>
<evidence type="ECO:0000313" key="2">
    <source>
        <dbReference type="Proteomes" id="UP000659698"/>
    </source>
</evidence>
<name>A0ABR6VNF1_9BACT</name>
<organism evidence="1 2">
    <name type="scientific">Rufibacter sediminis</name>
    <dbReference type="NCBI Taxonomy" id="2762756"/>
    <lineage>
        <taxon>Bacteria</taxon>
        <taxon>Pseudomonadati</taxon>
        <taxon>Bacteroidota</taxon>
        <taxon>Cytophagia</taxon>
        <taxon>Cytophagales</taxon>
        <taxon>Hymenobacteraceae</taxon>
        <taxon>Rufibacter</taxon>
    </lineage>
</organism>
<evidence type="ECO:0008006" key="3">
    <source>
        <dbReference type="Google" id="ProtNLM"/>
    </source>
</evidence>
<comment type="caution">
    <text evidence="1">The sequence shown here is derived from an EMBL/GenBank/DDBJ whole genome shotgun (WGS) entry which is preliminary data.</text>
</comment>
<protein>
    <recommendedName>
        <fullName evidence="3">Beta-lactamase-inhibitor-like PepSY-like domain-containing protein</fullName>
    </recommendedName>
</protein>
<dbReference type="EMBL" id="JACOAF010000007">
    <property type="protein sequence ID" value="MBC3538613.1"/>
    <property type="molecule type" value="Genomic_DNA"/>
</dbReference>
<dbReference type="Proteomes" id="UP000659698">
    <property type="component" value="Unassembled WGS sequence"/>
</dbReference>
<proteinExistence type="predicted"/>
<dbReference type="RefSeq" id="WP_186632634.1">
    <property type="nucleotide sequence ID" value="NZ_JACOAF010000007.1"/>
</dbReference>